<comment type="caution">
    <text evidence="2">The sequence shown here is derived from an EMBL/GenBank/DDBJ whole genome shotgun (WGS) entry which is preliminary data.</text>
</comment>
<proteinExistence type="predicted"/>
<dbReference type="AlphaFoldDB" id="A0A066WHS5"/>
<evidence type="ECO:0000313" key="3">
    <source>
        <dbReference type="Proteomes" id="UP000027361"/>
    </source>
</evidence>
<dbReference type="InParanoid" id="A0A066WHS5"/>
<organism evidence="2 3">
    <name type="scientific">Tilletiaria anomala (strain ATCC 24038 / CBS 436.72 / UBC 951)</name>
    <dbReference type="NCBI Taxonomy" id="1037660"/>
    <lineage>
        <taxon>Eukaryota</taxon>
        <taxon>Fungi</taxon>
        <taxon>Dikarya</taxon>
        <taxon>Basidiomycota</taxon>
        <taxon>Ustilaginomycotina</taxon>
        <taxon>Exobasidiomycetes</taxon>
        <taxon>Georgefischeriales</taxon>
        <taxon>Tilletiariaceae</taxon>
        <taxon>Tilletiaria</taxon>
    </lineage>
</organism>
<sequence length="213" mass="23243">MTEELMPLEAPSPPHSPSGVFQPVSPNLEATRISMQSTFMLTAIQSYRESSVPDFDSEELSPQDSMSRLGLAHLQNIPHAHCAGASTQDIILNGGDRTSQDTRFRDSAAIGGGSNSRGMRSNVTAARSSSDIYGRLVRLSDVRFTADRETGRTVQRQRSVPLLMAITVKSQRQQLPARPQLSECTVRRLFNKLVGTCVTPKVKAKLDTDTASV</sequence>
<dbReference type="GeneID" id="25265779"/>
<dbReference type="Proteomes" id="UP000027361">
    <property type="component" value="Unassembled WGS sequence"/>
</dbReference>
<keyword evidence="3" id="KW-1185">Reference proteome</keyword>
<evidence type="ECO:0000256" key="1">
    <source>
        <dbReference type="SAM" id="MobiDB-lite"/>
    </source>
</evidence>
<evidence type="ECO:0000313" key="2">
    <source>
        <dbReference type="EMBL" id="KDN53567.1"/>
    </source>
</evidence>
<reference evidence="2 3" key="1">
    <citation type="submission" date="2014-05" db="EMBL/GenBank/DDBJ databases">
        <title>Draft genome sequence of a rare smut relative, Tilletiaria anomala UBC 951.</title>
        <authorList>
            <consortium name="DOE Joint Genome Institute"/>
            <person name="Toome M."/>
            <person name="Kuo A."/>
            <person name="Henrissat B."/>
            <person name="Lipzen A."/>
            <person name="Tritt A."/>
            <person name="Yoshinaga Y."/>
            <person name="Zane M."/>
            <person name="Barry K."/>
            <person name="Grigoriev I.V."/>
            <person name="Spatafora J.W."/>
            <person name="Aimea M.C."/>
        </authorList>
    </citation>
    <scope>NUCLEOTIDE SEQUENCE [LARGE SCALE GENOMIC DNA]</scope>
    <source>
        <strain evidence="2 3">UBC 951</strain>
    </source>
</reference>
<feature type="region of interest" description="Disordered" evidence="1">
    <location>
        <begin position="93"/>
        <end position="125"/>
    </location>
</feature>
<dbReference type="EMBL" id="JMSN01000001">
    <property type="protein sequence ID" value="KDN53567.1"/>
    <property type="molecule type" value="Genomic_DNA"/>
</dbReference>
<dbReference type="HOGENOM" id="CLU_1295198_0_0_1"/>
<accession>A0A066WHS5</accession>
<protein>
    <submittedName>
        <fullName evidence="2">Uncharacterized protein</fullName>
    </submittedName>
</protein>
<name>A0A066WHS5_TILAU</name>
<gene>
    <name evidence="2" type="ORF">K437DRAFT_265629</name>
</gene>
<dbReference type="RefSeq" id="XP_013246428.1">
    <property type="nucleotide sequence ID" value="XM_013390974.1"/>
</dbReference>